<feature type="transmembrane region" description="Helical" evidence="1">
    <location>
        <begin position="321"/>
        <end position="341"/>
    </location>
</feature>
<reference evidence="3" key="3">
    <citation type="submission" date="2016-06" db="UniProtKB">
        <authorList>
            <consortium name="WormBaseParasite"/>
        </authorList>
    </citation>
    <scope>IDENTIFICATION</scope>
</reference>
<dbReference type="AlphaFoldDB" id="A0A183BI45"/>
<dbReference type="PANTHER" id="PTHR45757">
    <property type="entry name" value="PROTEIN CBG23364-RELATED"/>
    <property type="match status" value="1"/>
</dbReference>
<reference evidence="2" key="2">
    <citation type="submission" date="2014-05" db="EMBL/GenBank/DDBJ databases">
        <title>The genome and life-stage specific transcriptomes of Globodera pallida elucidate key aspects of plant parasitism by a cyst nematode.</title>
        <authorList>
            <person name="Cotton J.A."/>
            <person name="Lilley C.J."/>
            <person name="Jones L.M."/>
            <person name="Kikuchi T."/>
            <person name="Reid A.J."/>
            <person name="Thorpe P."/>
            <person name="Tsai I.J."/>
            <person name="Beasley H."/>
            <person name="Blok V."/>
            <person name="Cock P.J.A."/>
            <person name="Van den Akker S.E."/>
            <person name="Holroyd N."/>
            <person name="Hunt M."/>
            <person name="Mantelin S."/>
            <person name="Naghra H."/>
            <person name="Pain A."/>
            <person name="Palomares-Rius J.E."/>
            <person name="Zarowiecki M."/>
            <person name="Berriman M."/>
            <person name="Jones J.T."/>
            <person name="Urwin P.E."/>
        </authorList>
    </citation>
    <scope>NUCLEOTIDE SEQUENCE [LARGE SCALE GENOMIC DNA]</scope>
    <source>
        <strain evidence="2">Lindley</strain>
    </source>
</reference>
<organism evidence="2 3">
    <name type="scientific">Globodera pallida</name>
    <name type="common">Potato cyst nematode worm</name>
    <name type="synonym">Heterodera pallida</name>
    <dbReference type="NCBI Taxonomy" id="36090"/>
    <lineage>
        <taxon>Eukaryota</taxon>
        <taxon>Metazoa</taxon>
        <taxon>Ecdysozoa</taxon>
        <taxon>Nematoda</taxon>
        <taxon>Chromadorea</taxon>
        <taxon>Rhabditida</taxon>
        <taxon>Tylenchina</taxon>
        <taxon>Tylenchomorpha</taxon>
        <taxon>Tylenchoidea</taxon>
        <taxon>Heteroderidae</taxon>
        <taxon>Heteroderinae</taxon>
        <taxon>Globodera</taxon>
    </lineage>
</organism>
<dbReference type="PANTHER" id="PTHR45757:SF17">
    <property type="entry name" value="MAJOR FACILITATOR SUPERFAMILY (MFS) PROFILE DOMAIN-CONTAINING PROTEIN"/>
    <property type="match status" value="1"/>
</dbReference>
<feature type="transmembrane region" description="Helical" evidence="1">
    <location>
        <begin position="90"/>
        <end position="109"/>
    </location>
</feature>
<evidence type="ECO:0000256" key="1">
    <source>
        <dbReference type="SAM" id="Phobius"/>
    </source>
</evidence>
<evidence type="ECO:0000313" key="2">
    <source>
        <dbReference type="Proteomes" id="UP000050741"/>
    </source>
</evidence>
<dbReference type="Gene3D" id="1.20.1250.20">
    <property type="entry name" value="MFS general substrate transporter like domains"/>
    <property type="match status" value="1"/>
</dbReference>
<protein>
    <submittedName>
        <fullName evidence="3">MFS domain-containing protein</fullName>
    </submittedName>
</protein>
<accession>A0A183BI45</accession>
<evidence type="ECO:0000313" key="3">
    <source>
        <dbReference type="WBParaSite" id="GPLIN_000027400"/>
    </source>
</evidence>
<keyword evidence="2" id="KW-1185">Reference proteome</keyword>
<dbReference type="InterPro" id="IPR036259">
    <property type="entry name" value="MFS_trans_sf"/>
</dbReference>
<feature type="transmembrane region" description="Helical" evidence="1">
    <location>
        <begin position="284"/>
        <end position="309"/>
    </location>
</feature>
<keyword evidence="1" id="KW-1133">Transmembrane helix</keyword>
<dbReference type="GO" id="GO:0022857">
    <property type="term" value="F:transmembrane transporter activity"/>
    <property type="evidence" value="ECO:0007669"/>
    <property type="project" value="InterPro"/>
</dbReference>
<feature type="transmembrane region" description="Helical" evidence="1">
    <location>
        <begin position="155"/>
        <end position="179"/>
    </location>
</feature>
<feature type="transmembrane region" description="Helical" evidence="1">
    <location>
        <begin position="251"/>
        <end position="272"/>
    </location>
</feature>
<keyword evidence="1" id="KW-0472">Membrane</keyword>
<dbReference type="WBParaSite" id="GPLIN_000027400">
    <property type="protein sequence ID" value="GPLIN_000027400"/>
    <property type="gene ID" value="GPLIN_000027400"/>
</dbReference>
<dbReference type="Pfam" id="PF07690">
    <property type="entry name" value="MFS_1"/>
    <property type="match status" value="1"/>
</dbReference>
<name>A0A183BI45_GLOPA</name>
<reference evidence="2" key="1">
    <citation type="submission" date="2013-12" db="EMBL/GenBank/DDBJ databases">
        <authorList>
            <person name="Aslett M."/>
        </authorList>
    </citation>
    <scope>NUCLEOTIDE SEQUENCE [LARGE SCALE GENOMIC DNA]</scope>
    <source>
        <strain evidence="2">Lindley</strain>
    </source>
</reference>
<keyword evidence="1" id="KW-0812">Transmembrane</keyword>
<feature type="transmembrane region" description="Helical" evidence="1">
    <location>
        <begin position="226"/>
        <end position="245"/>
    </location>
</feature>
<proteinExistence type="predicted"/>
<sequence length="362" mass="40552">MLVNERKKHLHRVITKFVCSPDRSSIFSEMALSESAIHPIKEKTHEKEDVLPVLVLNSSHVVPPTVPYSAREKSMLLYAISSTQSLGWPWVFYAHAMVAPLLFGLWLLFYTDFPESHKFVGLRERAVISQGKTSAETAITGFVPYRAILKNKVVLVVWLNSFADIVTIVFITTYMPVYVAKVLRYGVRETGIWSALPGLVQLPLRPVLGIASDRLRCISEMNKMRVFNSVALVGSALCFALVGFVPENLPMLAVIIMTINTASTAANTGGLYKCGTFVSRQYAHFVVAGIQFEKSVTLFVSPLLFSFFITDESSVVQWRAVFLGMFVILTMANAFFLFMVTDQPADFTNLRLMEGEERIQTK</sequence>
<dbReference type="Proteomes" id="UP000050741">
    <property type="component" value="Unassembled WGS sequence"/>
</dbReference>
<dbReference type="GO" id="GO:0016020">
    <property type="term" value="C:membrane"/>
    <property type="evidence" value="ECO:0007669"/>
    <property type="project" value="TreeGrafter"/>
</dbReference>
<dbReference type="InterPro" id="IPR011701">
    <property type="entry name" value="MFS"/>
</dbReference>
<dbReference type="SUPFAM" id="SSF103473">
    <property type="entry name" value="MFS general substrate transporter"/>
    <property type="match status" value="1"/>
</dbReference>